<evidence type="ECO:0000256" key="1">
    <source>
        <dbReference type="ARBA" id="ARBA00001974"/>
    </source>
</evidence>
<keyword evidence="8" id="KW-0809">Transit peptide</keyword>
<comment type="subcellular location">
    <subcellularLocation>
        <location evidence="2">Membrane</location>
        <topology evidence="2">Multi-pass membrane protein</topology>
    </subcellularLocation>
    <subcellularLocation>
        <location evidence="3">Mitochondrion</location>
    </subcellularLocation>
</comment>
<dbReference type="PANTHER" id="PTHR46346:SF1">
    <property type="entry name" value="PHOSPHATIDYLINOSITOL N-ACETYLGLUCOSAMINYLTRANSFERASE SUBUNIT P"/>
    <property type="match status" value="1"/>
</dbReference>
<dbReference type="Pfam" id="PF09341">
    <property type="entry name" value="Pcc1"/>
    <property type="match status" value="1"/>
</dbReference>
<organism evidence="18 19">
    <name type="scientific">Aphis craccivora</name>
    <name type="common">Cowpea aphid</name>
    <dbReference type="NCBI Taxonomy" id="307492"/>
    <lineage>
        <taxon>Eukaryota</taxon>
        <taxon>Metazoa</taxon>
        <taxon>Ecdysozoa</taxon>
        <taxon>Arthropoda</taxon>
        <taxon>Hexapoda</taxon>
        <taxon>Insecta</taxon>
        <taxon>Pterygota</taxon>
        <taxon>Neoptera</taxon>
        <taxon>Paraneoptera</taxon>
        <taxon>Hemiptera</taxon>
        <taxon>Sternorrhyncha</taxon>
        <taxon>Aphidomorpha</taxon>
        <taxon>Aphidoidea</taxon>
        <taxon>Aphididae</taxon>
        <taxon>Aphidini</taxon>
        <taxon>Aphis</taxon>
        <taxon>Aphis</taxon>
    </lineage>
</organism>
<keyword evidence="10" id="KW-0560">Oxidoreductase</keyword>
<evidence type="ECO:0000256" key="5">
    <source>
        <dbReference type="ARBA" id="ARBA00022630"/>
    </source>
</evidence>
<dbReference type="GO" id="GO:0005783">
    <property type="term" value="C:endoplasmic reticulum"/>
    <property type="evidence" value="ECO:0007669"/>
    <property type="project" value="TreeGrafter"/>
</dbReference>
<keyword evidence="9 13" id="KW-1133">Transmembrane helix</keyword>
<dbReference type="GO" id="GO:0016020">
    <property type="term" value="C:membrane"/>
    <property type="evidence" value="ECO:0007669"/>
    <property type="project" value="UniProtKB-SubCell"/>
</dbReference>
<comment type="caution">
    <text evidence="18">The sequence shown here is derived from an EMBL/GenBank/DDBJ whole genome shotgun (WGS) entry which is preliminary data.</text>
</comment>
<evidence type="ECO:0000259" key="17">
    <source>
        <dbReference type="Pfam" id="PF21343"/>
    </source>
</evidence>
<evidence type="ECO:0000259" key="14">
    <source>
        <dbReference type="Pfam" id="PF02770"/>
    </source>
</evidence>
<dbReference type="GO" id="GO:0006506">
    <property type="term" value="P:GPI anchor biosynthetic process"/>
    <property type="evidence" value="ECO:0007669"/>
    <property type="project" value="TreeGrafter"/>
</dbReference>
<keyword evidence="19" id="KW-1185">Reference proteome</keyword>
<evidence type="ECO:0000256" key="12">
    <source>
        <dbReference type="ARBA" id="ARBA00023136"/>
    </source>
</evidence>
<proteinExistence type="inferred from homology"/>
<dbReference type="Proteomes" id="UP000478052">
    <property type="component" value="Unassembled WGS sequence"/>
</dbReference>
<evidence type="ECO:0000256" key="8">
    <source>
        <dbReference type="ARBA" id="ARBA00022946"/>
    </source>
</evidence>
<dbReference type="Pfam" id="PF02771">
    <property type="entry name" value="Acyl-CoA_dh_N"/>
    <property type="match status" value="1"/>
</dbReference>
<evidence type="ECO:0000256" key="3">
    <source>
        <dbReference type="ARBA" id="ARBA00004173"/>
    </source>
</evidence>
<dbReference type="InterPro" id="IPR052263">
    <property type="entry name" value="GPI_Anchor_Biosynth"/>
</dbReference>
<feature type="domain" description="Acyl-CoA dehydrogenase/oxidase N-terminal" evidence="15">
    <location>
        <begin position="81"/>
        <end position="145"/>
    </location>
</feature>
<feature type="transmembrane region" description="Helical" evidence="13">
    <location>
        <begin position="615"/>
        <end position="639"/>
    </location>
</feature>
<feature type="transmembrane region" description="Helical" evidence="13">
    <location>
        <begin position="651"/>
        <end position="674"/>
    </location>
</feature>
<comment type="similarity">
    <text evidence="4">Belongs to the CTAG/PCC1 family.</text>
</comment>
<dbReference type="PANTHER" id="PTHR46346">
    <property type="entry name" value="PHOSPHATIDYLINOSITOL N-ACETYLGLUCOSAMINYLTRANSFERASE SUBUNIT P"/>
    <property type="match status" value="1"/>
</dbReference>
<feature type="domain" description="ACAD9/ACADV-like C-terminal" evidence="17">
    <location>
        <begin position="435"/>
        <end position="521"/>
    </location>
</feature>
<sequence>MSSGTPVELVEAKLHTVFKIISLCRNYSQAAAAVSNQPHNYGDAVDQKIPSFAKSLYVGNFVHAAFTKNTKEVSLPKLSKLFGICVPKEFGGLELSSASVSEAYKRINFADLRESIAHGSVVKCINMTGTDEQKRNILPQLASGECVASFCIYESKHGYDIQNNETKATQKNGKWIINGSKQWVMNGERANMFLVLAKTMDECNRPESEHNFFTTFLVKKSQNSGIKITAEGNHYNVTFNNVEADCILGSENEGLNCYTMLFNSDFLESSSATLGEVKNIVQRTSKHFHTHDRSSLIKLGKLNSHLYTMDCVLEFTSQILDTYDPKSDYELILARLFVSETTRSCLNLLNDLGLSKKSFKYIENSLLFEGRSNLLPVVGALLGIQYAGQFMAEDVKQLRNPLMFPKYTLSHIMKIQRSLKNKPKLNHYIEKHLHPSLKKQALDLEYCLSRLQFGVQNMFINLGPDTCYYQMILERANSVAMDLFALAAVLHRVSQKLSNSNTQPYPTELIFANVFCNSIREKTLKFDAGTPHRARAIYHAIRVEKEPNSSVKRICDTSDKFVNVKLESAELSFLRASSNGLLDILKILSELIMITSENPRQNTPSPTESRANYGFALYLASKTAFVVYLAWAFIPSHWLEYIGLTYLPQKYWAITIPVWVCFVIVVITLLYPAINMLLVPPMNDPRILTDSFAREAINEVRPGGIPTVSDLDLSEVCKTLYLDSKNKN</sequence>
<keyword evidence="11" id="KW-0496">Mitochondrion</keyword>
<dbReference type="GO" id="GO:0050660">
    <property type="term" value="F:flavin adenine dinucleotide binding"/>
    <property type="evidence" value="ECO:0007669"/>
    <property type="project" value="InterPro"/>
</dbReference>
<reference evidence="18 19" key="1">
    <citation type="submission" date="2019-08" db="EMBL/GenBank/DDBJ databases">
        <title>Whole genome of Aphis craccivora.</title>
        <authorList>
            <person name="Voronova N.V."/>
            <person name="Shulinski R.S."/>
            <person name="Bandarenka Y.V."/>
            <person name="Zhorov D.G."/>
            <person name="Warner D."/>
        </authorList>
    </citation>
    <scope>NUCLEOTIDE SEQUENCE [LARGE SCALE GENOMIC DNA]</scope>
    <source>
        <strain evidence="18">180601</strain>
        <tissue evidence="18">Whole Body</tissue>
    </source>
</reference>
<evidence type="ECO:0000256" key="13">
    <source>
        <dbReference type="SAM" id="Phobius"/>
    </source>
</evidence>
<evidence type="ECO:0000256" key="10">
    <source>
        <dbReference type="ARBA" id="ARBA00023002"/>
    </source>
</evidence>
<accession>A0A6G0WSL7</accession>
<gene>
    <name evidence="18" type="ORF">FWK35_00027587</name>
</gene>
<protein>
    <submittedName>
        <fullName evidence="18">Acyl-CoA dehydrogenase family member 9, mitochondrial-like</fullName>
    </submittedName>
</protein>
<dbReference type="Pfam" id="PF02770">
    <property type="entry name" value="Acyl-CoA_dh_M"/>
    <property type="match status" value="1"/>
</dbReference>
<dbReference type="InterPro" id="IPR037069">
    <property type="entry name" value="AcylCoA_DH/ox_N_sf"/>
</dbReference>
<dbReference type="EMBL" id="VUJU01008450">
    <property type="protein sequence ID" value="KAF0730485.1"/>
    <property type="molecule type" value="Genomic_DNA"/>
</dbReference>
<evidence type="ECO:0000313" key="18">
    <source>
        <dbReference type="EMBL" id="KAF0730485.1"/>
    </source>
</evidence>
<comment type="cofactor">
    <cofactor evidence="1">
        <name>FAD</name>
        <dbReference type="ChEBI" id="CHEBI:57692"/>
    </cofactor>
</comment>
<evidence type="ECO:0000259" key="15">
    <source>
        <dbReference type="Pfam" id="PF02771"/>
    </source>
</evidence>
<feature type="domain" description="Acyl-CoA oxidase/dehydrogenase middle" evidence="14">
    <location>
        <begin position="150"/>
        <end position="231"/>
    </location>
</feature>
<name>A0A6G0WSL7_APHCR</name>
<evidence type="ECO:0000313" key="19">
    <source>
        <dbReference type="Proteomes" id="UP000478052"/>
    </source>
</evidence>
<dbReference type="SUPFAM" id="SSF56645">
    <property type="entry name" value="Acyl-CoA dehydrogenase NM domain-like"/>
    <property type="match status" value="1"/>
</dbReference>
<evidence type="ECO:0000256" key="9">
    <source>
        <dbReference type="ARBA" id="ARBA00022989"/>
    </source>
</evidence>
<dbReference type="AlphaFoldDB" id="A0A6G0WSL7"/>
<dbReference type="Pfam" id="PF08510">
    <property type="entry name" value="PIG-P"/>
    <property type="match status" value="1"/>
</dbReference>
<dbReference type="GO" id="GO:0016627">
    <property type="term" value="F:oxidoreductase activity, acting on the CH-CH group of donors"/>
    <property type="evidence" value="ECO:0007669"/>
    <property type="project" value="InterPro"/>
</dbReference>
<dbReference type="Gene3D" id="1.10.540.10">
    <property type="entry name" value="Acyl-CoA dehydrogenase/oxidase, N-terminal domain"/>
    <property type="match status" value="1"/>
</dbReference>
<dbReference type="InterPro" id="IPR046373">
    <property type="entry name" value="Acyl-CoA_Oxase/DH_mid-dom_sf"/>
</dbReference>
<dbReference type="InterPro" id="IPR009100">
    <property type="entry name" value="AcylCoA_DH/oxidase_NM_dom_sf"/>
</dbReference>
<dbReference type="OrthoDB" id="354at2759"/>
<dbReference type="InterPro" id="IPR013786">
    <property type="entry name" value="AcylCoA_DH/ox_N"/>
</dbReference>
<evidence type="ECO:0000256" key="6">
    <source>
        <dbReference type="ARBA" id="ARBA00022692"/>
    </source>
</evidence>
<keyword evidence="6 13" id="KW-0812">Transmembrane</keyword>
<evidence type="ECO:0000256" key="2">
    <source>
        <dbReference type="ARBA" id="ARBA00004141"/>
    </source>
</evidence>
<keyword evidence="7" id="KW-0274">FAD</keyword>
<dbReference type="Gene3D" id="2.40.110.10">
    <property type="entry name" value="Butyryl-CoA Dehydrogenase, subunit A, domain 2"/>
    <property type="match status" value="1"/>
</dbReference>
<feature type="domain" description="PIG-P" evidence="16">
    <location>
        <begin position="610"/>
        <end position="721"/>
    </location>
</feature>
<dbReference type="GO" id="GO:0005739">
    <property type="term" value="C:mitochondrion"/>
    <property type="evidence" value="ECO:0007669"/>
    <property type="project" value="UniProtKB-SubCell"/>
</dbReference>
<keyword evidence="5" id="KW-0285">Flavoprotein</keyword>
<dbReference type="InterPro" id="IPR006091">
    <property type="entry name" value="Acyl-CoA_Oxase/DH_mid-dom"/>
</dbReference>
<dbReference type="InterPro" id="IPR013717">
    <property type="entry name" value="PIG-P"/>
</dbReference>
<dbReference type="Gene3D" id="1.20.140.10">
    <property type="entry name" value="Butyryl-CoA Dehydrogenase, subunit A, domain 3"/>
    <property type="match status" value="2"/>
</dbReference>
<dbReference type="Pfam" id="PF21343">
    <property type="entry name" value="ACAD9-ACADV_C"/>
    <property type="match status" value="1"/>
</dbReference>
<dbReference type="InterPro" id="IPR015419">
    <property type="entry name" value="CTAG/Pcc1"/>
</dbReference>
<evidence type="ECO:0000256" key="11">
    <source>
        <dbReference type="ARBA" id="ARBA00023128"/>
    </source>
</evidence>
<dbReference type="InterPro" id="IPR049448">
    <property type="entry name" value="ACAD9/ACADV-like_C"/>
</dbReference>
<evidence type="ECO:0000259" key="16">
    <source>
        <dbReference type="Pfam" id="PF08510"/>
    </source>
</evidence>
<evidence type="ECO:0000256" key="7">
    <source>
        <dbReference type="ARBA" id="ARBA00022827"/>
    </source>
</evidence>
<keyword evidence="12 13" id="KW-0472">Membrane</keyword>
<evidence type="ECO:0000256" key="4">
    <source>
        <dbReference type="ARBA" id="ARBA00007073"/>
    </source>
</evidence>